<accession>A0A085NKK7</accession>
<feature type="compositionally biased region" description="Basic and acidic residues" evidence="1">
    <location>
        <begin position="25"/>
        <end position="36"/>
    </location>
</feature>
<evidence type="ECO:0000313" key="2">
    <source>
        <dbReference type="EMBL" id="KFD45423.1"/>
    </source>
</evidence>
<feature type="non-terminal residue" evidence="3">
    <location>
        <position position="1"/>
    </location>
</feature>
<reference evidence="3 4" key="1">
    <citation type="journal article" date="2014" name="Nat. Genet.">
        <title>Genome and transcriptome of the porcine whipworm Trichuris suis.</title>
        <authorList>
            <person name="Jex A.R."/>
            <person name="Nejsum P."/>
            <person name="Schwarz E.M."/>
            <person name="Hu L."/>
            <person name="Young N.D."/>
            <person name="Hall R.S."/>
            <person name="Korhonen P.K."/>
            <person name="Liao S."/>
            <person name="Thamsborg S."/>
            <person name="Xia J."/>
            <person name="Xu P."/>
            <person name="Wang S."/>
            <person name="Scheerlinck J.P."/>
            <person name="Hofmann A."/>
            <person name="Sternberg P.W."/>
            <person name="Wang J."/>
            <person name="Gasser R.B."/>
        </authorList>
    </citation>
    <scope>NUCLEOTIDE SEQUENCE [LARGE SCALE GENOMIC DNA]</scope>
    <source>
        <strain evidence="3">DCEP-RM93F</strain>
        <strain evidence="2">DCEP-RM93M</strain>
    </source>
</reference>
<keyword evidence="4" id="KW-1185">Reference proteome</keyword>
<proteinExistence type="predicted"/>
<dbReference type="AlphaFoldDB" id="A0A085NKK7"/>
<name>A0A085NKK7_9BILA</name>
<evidence type="ECO:0000313" key="3">
    <source>
        <dbReference type="EMBL" id="KFD70003.1"/>
    </source>
</evidence>
<evidence type="ECO:0000256" key="1">
    <source>
        <dbReference type="SAM" id="MobiDB-lite"/>
    </source>
</evidence>
<dbReference type="EMBL" id="KL363502">
    <property type="protein sequence ID" value="KFD45423.1"/>
    <property type="molecule type" value="Genomic_DNA"/>
</dbReference>
<protein>
    <submittedName>
        <fullName evidence="3">Uncharacterized protein</fullName>
    </submittedName>
</protein>
<gene>
    <name evidence="2" type="ORF">M513_13701</name>
    <name evidence="3" type="ORF">M514_13701</name>
</gene>
<sequence>AYPAKAPRRRKRPPLTVQCREIRFRSYGERREREATDSATTEKSSMERKGACDATGRADAAPRGSTTAASGALIVSQRRRTAGRPFARRRRRTL</sequence>
<feature type="non-terminal residue" evidence="3">
    <location>
        <position position="94"/>
    </location>
</feature>
<dbReference type="EMBL" id="KL367491">
    <property type="protein sequence ID" value="KFD70003.1"/>
    <property type="molecule type" value="Genomic_DNA"/>
</dbReference>
<dbReference type="Proteomes" id="UP000030764">
    <property type="component" value="Unassembled WGS sequence"/>
</dbReference>
<evidence type="ECO:0000313" key="4">
    <source>
        <dbReference type="Proteomes" id="UP000030764"/>
    </source>
</evidence>
<feature type="region of interest" description="Disordered" evidence="1">
    <location>
        <begin position="25"/>
        <end position="94"/>
    </location>
</feature>
<organism evidence="3">
    <name type="scientific">Trichuris suis</name>
    <name type="common">pig whipworm</name>
    <dbReference type="NCBI Taxonomy" id="68888"/>
    <lineage>
        <taxon>Eukaryota</taxon>
        <taxon>Metazoa</taxon>
        <taxon>Ecdysozoa</taxon>
        <taxon>Nematoda</taxon>
        <taxon>Enoplea</taxon>
        <taxon>Dorylaimia</taxon>
        <taxon>Trichinellida</taxon>
        <taxon>Trichuridae</taxon>
        <taxon>Trichuris</taxon>
    </lineage>
</organism>
<dbReference type="Proteomes" id="UP000030758">
    <property type="component" value="Unassembled WGS sequence"/>
</dbReference>
<feature type="compositionally biased region" description="Basic residues" evidence="1">
    <location>
        <begin position="77"/>
        <end position="94"/>
    </location>
</feature>